<evidence type="ECO:0000313" key="1">
    <source>
        <dbReference type="EMBL" id="KER24697.1"/>
    </source>
</evidence>
<dbReference type="KEGG" id="ovi:T265_07699"/>
<dbReference type="AlphaFoldDB" id="A0A074ZGC6"/>
<evidence type="ECO:0000313" key="2">
    <source>
        <dbReference type="Proteomes" id="UP000054324"/>
    </source>
</evidence>
<reference evidence="1 2" key="1">
    <citation type="submission" date="2013-11" db="EMBL/GenBank/DDBJ databases">
        <title>Opisthorchis viverrini - life in the bile duct.</title>
        <authorList>
            <person name="Young N.D."/>
            <person name="Nagarajan N."/>
            <person name="Lin S.J."/>
            <person name="Korhonen P.K."/>
            <person name="Jex A.R."/>
            <person name="Hall R.S."/>
            <person name="Safavi-Hemami H."/>
            <person name="Kaewkong W."/>
            <person name="Bertrand D."/>
            <person name="Gao S."/>
            <person name="Seet Q."/>
            <person name="Wongkham S."/>
            <person name="Teh B.T."/>
            <person name="Wongkham C."/>
            <person name="Intapan P.M."/>
            <person name="Maleewong W."/>
            <person name="Yang X."/>
            <person name="Hu M."/>
            <person name="Wang Z."/>
            <person name="Hofmann A."/>
            <person name="Sternberg P.W."/>
            <person name="Tan P."/>
            <person name="Wang J."/>
            <person name="Gasser R.B."/>
        </authorList>
    </citation>
    <scope>NUCLEOTIDE SEQUENCE [LARGE SCALE GENOMIC DNA]</scope>
</reference>
<protein>
    <submittedName>
        <fullName evidence="1">Uncharacterized protein</fullName>
    </submittedName>
</protein>
<keyword evidence="2" id="KW-1185">Reference proteome</keyword>
<gene>
    <name evidence="1" type="ORF">T265_07699</name>
</gene>
<sequence length="312" mass="35240">MSSALRLYMYCDISCIQLTEVRGGLMQHSQLRNVIDERFSWVPGESFRQNQIGTRMNATSIGSKKQVDARWTKRLEREFTDRKVRGSNPTSASRLPPSRFGQLGSIRALMLPSGNMAARRRMGVTAEPKKHGVKWGVLPVSDNTPQTSTQFCGPANAMRSVRESFASHFPHIIIMENRTNVHLEHPSGAKLSNDREIHSYANKPVVNYEYTCNAISQISQRLKNEAAWCRTLSWLETSQTRDSAGFQTNPDFSHLVIRVFGDPNARTRDIHDMEDVLTHKIECVLLDWISANGDSGAIWFTTSIKINARVFG</sequence>
<proteinExistence type="predicted"/>
<name>A0A074ZGC6_OPIVI</name>
<dbReference type="RefSeq" id="XP_009171551.1">
    <property type="nucleotide sequence ID" value="XM_009173287.1"/>
</dbReference>
<dbReference type="GeneID" id="20321878"/>
<organism evidence="1 2">
    <name type="scientific">Opisthorchis viverrini</name>
    <name type="common">Southeast Asian liver fluke</name>
    <dbReference type="NCBI Taxonomy" id="6198"/>
    <lineage>
        <taxon>Eukaryota</taxon>
        <taxon>Metazoa</taxon>
        <taxon>Spiralia</taxon>
        <taxon>Lophotrochozoa</taxon>
        <taxon>Platyhelminthes</taxon>
        <taxon>Trematoda</taxon>
        <taxon>Digenea</taxon>
        <taxon>Opisthorchiida</taxon>
        <taxon>Opisthorchiata</taxon>
        <taxon>Opisthorchiidae</taxon>
        <taxon>Opisthorchis</taxon>
    </lineage>
</organism>
<dbReference type="EMBL" id="KL596800">
    <property type="protein sequence ID" value="KER24697.1"/>
    <property type="molecule type" value="Genomic_DNA"/>
</dbReference>
<dbReference type="Proteomes" id="UP000054324">
    <property type="component" value="Unassembled WGS sequence"/>
</dbReference>
<dbReference type="CTD" id="20321878"/>
<accession>A0A074ZGC6</accession>